<accession>A0ABR1R8N3</accession>
<comment type="caution">
    <text evidence="1">The sequence shown here is derived from an EMBL/GenBank/DDBJ whole genome shotgun (WGS) entry which is preliminary data.</text>
</comment>
<name>A0ABR1R8N3_9PEZI</name>
<dbReference type="Proteomes" id="UP001396898">
    <property type="component" value="Unassembled WGS sequence"/>
</dbReference>
<evidence type="ECO:0000313" key="1">
    <source>
        <dbReference type="EMBL" id="KAK8002170.1"/>
    </source>
</evidence>
<sequence length="129" mass="14356">MFRRRLLAGGSEDQPEHPKTLISIVAKANNDDTSLDLQYLGCYWFHTMPEDEPEKAEKADKRAAKVHKKRVAAILREIAERVRETTEGEKKFAEEIKGFPVPSAPSAPSLGAGVMRVLLSRGWAKGLLV</sequence>
<dbReference type="EMBL" id="JAQQWI010000018">
    <property type="protein sequence ID" value="KAK8002170.1"/>
    <property type="molecule type" value="Genomic_DNA"/>
</dbReference>
<reference evidence="1 2" key="1">
    <citation type="submission" date="2023-01" db="EMBL/GenBank/DDBJ databases">
        <title>Analysis of 21 Apiospora genomes using comparative genomics revels a genus with tremendous synthesis potential of carbohydrate active enzymes and secondary metabolites.</title>
        <authorList>
            <person name="Sorensen T."/>
        </authorList>
    </citation>
    <scope>NUCLEOTIDE SEQUENCE [LARGE SCALE GENOMIC DNA]</scope>
    <source>
        <strain evidence="1 2">CBS 20057</strain>
    </source>
</reference>
<gene>
    <name evidence="1" type="ORF">PG991_014392</name>
</gene>
<organism evidence="1 2">
    <name type="scientific">Apiospora marii</name>
    <dbReference type="NCBI Taxonomy" id="335849"/>
    <lineage>
        <taxon>Eukaryota</taxon>
        <taxon>Fungi</taxon>
        <taxon>Dikarya</taxon>
        <taxon>Ascomycota</taxon>
        <taxon>Pezizomycotina</taxon>
        <taxon>Sordariomycetes</taxon>
        <taxon>Xylariomycetidae</taxon>
        <taxon>Amphisphaeriales</taxon>
        <taxon>Apiosporaceae</taxon>
        <taxon>Apiospora</taxon>
    </lineage>
</organism>
<evidence type="ECO:0000313" key="2">
    <source>
        <dbReference type="Proteomes" id="UP001396898"/>
    </source>
</evidence>
<keyword evidence="2" id="KW-1185">Reference proteome</keyword>
<protein>
    <submittedName>
        <fullName evidence="1">Uncharacterized protein</fullName>
    </submittedName>
</protein>
<proteinExistence type="predicted"/>